<gene>
    <name evidence="1" type="ORF">HMPREF9336_03120</name>
</gene>
<dbReference type="AlphaFoldDB" id="E5XUE8"/>
<proteinExistence type="predicted"/>
<comment type="caution">
    <text evidence="1">The sequence shown here is derived from an EMBL/GenBank/DDBJ whole genome shotgun (WGS) entry which is preliminary data.</text>
</comment>
<dbReference type="STRING" id="679197.HMPREF9336_03120"/>
<protein>
    <recommendedName>
        <fullName evidence="3">DUF4279 domain-containing protein</fullName>
    </recommendedName>
</protein>
<evidence type="ECO:0000313" key="1">
    <source>
        <dbReference type="EMBL" id="EFV12035.1"/>
    </source>
</evidence>
<evidence type="ECO:0008006" key="3">
    <source>
        <dbReference type="Google" id="ProtNLM"/>
    </source>
</evidence>
<dbReference type="Pfam" id="PF14106">
    <property type="entry name" value="DUF4279"/>
    <property type="match status" value="1"/>
</dbReference>
<evidence type="ECO:0000313" key="2">
    <source>
        <dbReference type="Proteomes" id="UP000004816"/>
    </source>
</evidence>
<dbReference type="EMBL" id="ACZI02000001">
    <property type="protein sequence ID" value="EFV12035.1"/>
    <property type="molecule type" value="Genomic_DNA"/>
</dbReference>
<dbReference type="HOGENOM" id="CLU_1863782_0_0_11"/>
<organism evidence="1 2">
    <name type="scientific">Segniliparus rugosus (strain ATCC BAA-974 / DSM 45345 / CCUG 50838 / CIP 108380 / JCM 13579 / CDC 945)</name>
    <dbReference type="NCBI Taxonomy" id="679197"/>
    <lineage>
        <taxon>Bacteria</taxon>
        <taxon>Bacillati</taxon>
        <taxon>Actinomycetota</taxon>
        <taxon>Actinomycetes</taxon>
        <taxon>Mycobacteriales</taxon>
        <taxon>Segniliparaceae</taxon>
        <taxon>Segniliparus</taxon>
    </lineage>
</organism>
<reference evidence="1 2" key="1">
    <citation type="journal article" date="2011" name="Stand. Genomic Sci.">
        <title>High quality draft genome sequence of Segniliparus rugosus CDC 945(T)= (ATCC BAA-974(T)).</title>
        <authorList>
            <person name="Earl A.M."/>
            <person name="Desjardins C.A."/>
            <person name="Fitzgerald M.G."/>
            <person name="Arachchi H.M."/>
            <person name="Zeng Q."/>
            <person name="Mehta T."/>
            <person name="Griggs A."/>
            <person name="Birren B.W."/>
            <person name="Toney N.C."/>
            <person name="Carr J."/>
            <person name="Posey J."/>
            <person name="Butler W.R."/>
        </authorList>
    </citation>
    <scope>NUCLEOTIDE SEQUENCE [LARGE SCALE GENOMIC DNA]</scope>
    <source>
        <strain evidence="2">ATCC BAA-974 / DSM 45345 / CCUG 50838 / CIP 108380 / JCM 13579 / CDC 945</strain>
    </source>
</reference>
<dbReference type="InterPro" id="IPR025459">
    <property type="entry name" value="DUF4279"/>
</dbReference>
<dbReference type="Proteomes" id="UP000004816">
    <property type="component" value="Unassembled WGS sequence"/>
</dbReference>
<keyword evidence="2" id="KW-1185">Reference proteome</keyword>
<accession>E5XUE8</accession>
<sequence>MTAKADLEGWATTIRAMVVVTGSFDPAVFTRAASLVPTRTWRAGDPRSPRLPFGCDGWKIDLGERRAAHLEAEADRLFAALSPSGDAFRAAVGSMGLSAQAAFAVFVDGRQRPSVGLRSDQIARLAELGMGLDVDVV</sequence>
<name>E5XUE8_SEGRC</name>
<dbReference type="RefSeq" id="WP_007471884.1">
    <property type="nucleotide sequence ID" value="NZ_KI391953.1"/>
</dbReference>